<evidence type="ECO:0000313" key="2">
    <source>
        <dbReference type="Proteomes" id="UP000466997"/>
    </source>
</evidence>
<keyword evidence="2" id="KW-1185">Reference proteome</keyword>
<dbReference type="RefSeq" id="WP_193465494.1">
    <property type="nucleotide sequence ID" value="NZ_AP022562.1"/>
</dbReference>
<gene>
    <name evidence="1" type="ORF">MNVM_39780</name>
</gene>
<evidence type="ECO:0000313" key="1">
    <source>
        <dbReference type="EMBL" id="BBX14897.1"/>
    </source>
</evidence>
<evidence type="ECO:0008006" key="3">
    <source>
        <dbReference type="Google" id="ProtNLM"/>
    </source>
</evidence>
<dbReference type="SUPFAM" id="SSF56112">
    <property type="entry name" value="Protein kinase-like (PK-like)"/>
    <property type="match status" value="1"/>
</dbReference>
<proteinExistence type="predicted"/>
<dbReference type="AlphaFoldDB" id="A0A7I7JSQ5"/>
<sequence>MTPSRPVSATAGTAVPGDDTGIALPVGPGELLSCGSGYLTRALRSYGTLAADNAVANVTEFAEVGGGSTGRKARLSVEYAGRDPQLPTELFAKFSRDLDDPVRDAGRTQMKAEVRFAELARTPGFPITVPATLFADYHSESGTGLLISERIMFGDNGIEQQHHKCLDYEMPDPLDHYRTVTVSLARLAGWHRSGAAGGAIDDFPVGLQAASVGERRPLSENRLARQLARLTDFTSTHPRLFPAGVRAPHFLSGFAEQVPMIARAEAAVWRHLAADPNHIALCHWNANVDNAWFWRDADDVLQCGLMDWGCVSQMNVAMALWGAMSAAETALWNEHFDALVTLFVTELAAAGGPPIDPGELTRQVLIYAGIMGVSWLLDVPALISSRLGESARAMTRYDAPIKHDESVRAPLQKLVNVLNLWQTRDIGALLAGL</sequence>
<dbReference type="Proteomes" id="UP000466997">
    <property type="component" value="Chromosome"/>
</dbReference>
<dbReference type="EMBL" id="AP022562">
    <property type="protein sequence ID" value="BBX14897.1"/>
    <property type="molecule type" value="Genomic_DNA"/>
</dbReference>
<name>A0A7I7JSQ5_9MYCO</name>
<reference evidence="1 2" key="1">
    <citation type="journal article" date="2019" name="Emerg. Microbes Infect.">
        <title>Comprehensive subspecies identification of 175 nontuberculous mycobacteria species based on 7547 genomic profiles.</title>
        <authorList>
            <person name="Matsumoto Y."/>
            <person name="Kinjo T."/>
            <person name="Motooka D."/>
            <person name="Nabeya D."/>
            <person name="Jung N."/>
            <person name="Uechi K."/>
            <person name="Horii T."/>
            <person name="Iida T."/>
            <person name="Fujita J."/>
            <person name="Nakamura S."/>
        </authorList>
    </citation>
    <scope>NUCLEOTIDE SEQUENCE [LARGE SCALE GENOMIC DNA]</scope>
    <source>
        <strain evidence="1 2">JCM 6391</strain>
    </source>
</reference>
<accession>A0A7I7JSQ5</accession>
<dbReference type="InterPro" id="IPR011009">
    <property type="entry name" value="Kinase-like_dom_sf"/>
</dbReference>
<dbReference type="KEGG" id="mnm:MNVM_39780"/>
<protein>
    <recommendedName>
        <fullName evidence="3">Aminoglycoside phosphotransferase</fullName>
    </recommendedName>
</protein>
<organism evidence="1 2">
    <name type="scientific">Mycobacterium novum</name>
    <dbReference type="NCBI Taxonomy" id="2492438"/>
    <lineage>
        <taxon>Bacteria</taxon>
        <taxon>Bacillati</taxon>
        <taxon>Actinomycetota</taxon>
        <taxon>Actinomycetes</taxon>
        <taxon>Mycobacteriales</taxon>
        <taxon>Mycobacteriaceae</taxon>
        <taxon>Mycobacterium</taxon>
    </lineage>
</organism>